<organism evidence="1 2">
    <name type="scientific">Flavobacterium branchiophilum (strain FL-15)</name>
    <dbReference type="NCBI Taxonomy" id="1034807"/>
    <lineage>
        <taxon>Bacteria</taxon>
        <taxon>Pseudomonadati</taxon>
        <taxon>Bacteroidota</taxon>
        <taxon>Flavobacteriia</taxon>
        <taxon>Flavobacteriales</taxon>
        <taxon>Flavobacteriaceae</taxon>
        <taxon>Flavobacterium</taxon>
    </lineage>
</organism>
<accession>G2Z289</accession>
<name>G2Z289_FLABF</name>
<dbReference type="AlphaFoldDB" id="G2Z289"/>
<dbReference type="EMBL" id="FQ859183">
    <property type="protein sequence ID" value="CCB70044.1"/>
    <property type="molecule type" value="Genomic_DNA"/>
</dbReference>
<dbReference type="Proteomes" id="UP000009186">
    <property type="component" value="Chromosome"/>
</dbReference>
<evidence type="ECO:0000313" key="2">
    <source>
        <dbReference type="Proteomes" id="UP000009186"/>
    </source>
</evidence>
<keyword evidence="2" id="KW-1185">Reference proteome</keyword>
<gene>
    <name evidence="1" type="ordered locus">FBFL15_2012</name>
</gene>
<dbReference type="eggNOG" id="COG3209">
    <property type="taxonomic scope" value="Bacteria"/>
</dbReference>
<evidence type="ECO:0000313" key="1">
    <source>
        <dbReference type="EMBL" id="CCB70044.1"/>
    </source>
</evidence>
<dbReference type="HOGENOM" id="CLU_006833_0_0_10"/>
<dbReference type="STRING" id="1034807.FBFL15_2012"/>
<sequence>MIKKIFIIACTFTLQIALGQVNVDLKPQVKSPEVNKFEQYMNMPVNLVSGTPQVSIPIYTLNYGGMTLPISLEYDASGVKVESIASCVGQNWTLNVGGTVSRIIKSGPDEGNISNVNLSLVDVNGYYLNYGLSKLDIELNKFIPSDRYTQFVKWIQDVNYGNKDGQPDLFYFSTPQGGCKFVFNDQRQVVYLENSDFIIKEDFVPNFFRTWKAISPSGLIYKFGNDNGLNFGLNNAVEKNYSSQIGEVLNENNYKINSWFLTEISNSNNSKKIQLDYIENNYTHKIVNIPTKNTVYCLSSLPNGSQCYDNADYQYYNFVQSPYSSDSPESMTNTATYLQNHVKSKLVNKIKADTIEIIFTYSNRDDLENEGNSFAKKLDEISIYDGQNCIKKISFSYSNIISTNPNIQNITNSDLKRLQLNSVIEKSCDNIIVKPYVFEYNNTLLPHKLSFSQDKWGYFNGKNNTTMFPKKNFYDNFNFVADRSVDLNFAKAGALEKITYPTKGTINFEFEKHISNSPTDYKINTNTMYDVININPNPTLNGSYNIKSFTYNQTANNEILILNSSLMFPSPLNGSYNPTGLAPAYCTPSNSTAVELIDATNNNQTIQTISYSELSLNPIYNYGQINYYATTKQIRKVINPNLLINGHTYIVKVYGYGNCFYNSTQLKICKYDPIYDVGGLRIKKITNKNYDNTIIKETFYNYNYPKITTNPVTTNKVAWNFNSTYPSNYHLNFYNIVPSNASSLYSQLIQNVNFNGGHYMSGFYYTISSGRDPLDLNFAGPNISYGEVTETDNSNGFTKNTFNTYKNYLELNNFMIDDKMPPLPKFQTTLAGEKTSILITNNNGLVTKINNFEHNYTLKTTNVKGIITNVYDSGLQFFNTYTLQGQTKTLKKETETSNFNNNLLSVTKEYEYENLNHNQPTKITTTDSKGVAHINKMFYPSDLANEPYMAELISQNRKDTPIKVVSYLNSTLPADKISEQKTTYAKDATTNNFLLPKSVYAAKFPNNLPNILNVGNLELKVTSDFYDTSGNLTQYTPESGMPVTIIWGYNKTQPIAKFENATNAQVAAALGVANISSLTEANLPAIDALRNSSNTAIQKAMITTYTHKPLIGVSTITDPKGDVMRYNYDTFGRLQNVTDKNGNKLSENEYHYKP</sequence>
<protein>
    <submittedName>
        <fullName evidence="1">Rhs family protein</fullName>
    </submittedName>
</protein>
<dbReference type="RefSeq" id="WP_014084508.1">
    <property type="nucleotide sequence ID" value="NC_016001.1"/>
</dbReference>
<dbReference type="InterPro" id="IPR006530">
    <property type="entry name" value="YD"/>
</dbReference>
<dbReference type="NCBIfam" id="TIGR01643">
    <property type="entry name" value="YD_repeat_2x"/>
    <property type="match status" value="1"/>
</dbReference>
<dbReference type="KEGG" id="fbr:FBFL15_2012"/>
<reference evidence="1 2" key="1">
    <citation type="journal article" date="2011" name="Appl. Environ. Microbiol.">
        <title>Complete genome sequence of the fish pathogen Flavobacterium branchiophilum.</title>
        <authorList>
            <consortium name="1:IP"/>
            <consortium name="Microbial Evolutionary Genomics,F-75015 Paris"/>
            <consortium name="France 2:CNRS"/>
            <consortium name="URA2171"/>
            <consortium name="F-75015 Paris,France 3:Unite de Virologie et Immunologie Mol."/>
            <consortium name="INRA,78352 Jouy en Josas Cedex"/>
            <consortium name="France. 4:Unite de Mathemathique"/>
            <consortium name="Informatique et Genome,INRA"/>
            <consortium name="78352 Jouy en Josas Cedex"/>
            <consortium name="France. 5:CEA/Genoscope"/>
            <consortium name="Evry"/>
            <consortium name="France"/>
            <person name="Touchon M."/>
            <person name="Barbier P."/>
            <person name="Bernardet J.F."/>
            <person name="Loux V."/>
            <person name="Vacherie B."/>
            <person name="Barbe V."/>
            <person name="Rocha E.P."/>
            <person name="Duchaud E."/>
        </authorList>
    </citation>
    <scope>NUCLEOTIDE SEQUENCE [LARGE SCALE GENOMIC DNA]</scope>
    <source>
        <strain evidence="1 2">FL-15</strain>
    </source>
</reference>
<proteinExistence type="predicted"/>